<dbReference type="Proteomes" id="UP000253727">
    <property type="component" value="Unassembled WGS sequence"/>
</dbReference>
<proteinExistence type="predicted"/>
<keyword evidence="4 6" id="KW-1133">Transmembrane helix</keyword>
<evidence type="ECO:0000256" key="5">
    <source>
        <dbReference type="ARBA" id="ARBA00023136"/>
    </source>
</evidence>
<evidence type="ECO:0000256" key="6">
    <source>
        <dbReference type="SAM" id="Phobius"/>
    </source>
</evidence>
<evidence type="ECO:0000313" key="7">
    <source>
        <dbReference type="EMBL" id="RDC59130.1"/>
    </source>
</evidence>
<keyword evidence="3 6" id="KW-0812">Transmembrane</keyword>
<keyword evidence="8" id="KW-1185">Reference proteome</keyword>
<protein>
    <recommendedName>
        <fullName evidence="9">Flagellar biogenesis protein</fullName>
    </recommendedName>
</protein>
<dbReference type="OrthoDB" id="7409867at2"/>
<dbReference type="Pfam" id="PF04347">
    <property type="entry name" value="FliO"/>
    <property type="match status" value="1"/>
</dbReference>
<evidence type="ECO:0000256" key="2">
    <source>
        <dbReference type="ARBA" id="ARBA00022475"/>
    </source>
</evidence>
<evidence type="ECO:0000256" key="1">
    <source>
        <dbReference type="ARBA" id="ARBA00004236"/>
    </source>
</evidence>
<dbReference type="EMBL" id="QBKA01000002">
    <property type="protein sequence ID" value="RDC59130.1"/>
    <property type="molecule type" value="Genomic_DNA"/>
</dbReference>
<evidence type="ECO:0008006" key="9">
    <source>
        <dbReference type="Google" id="ProtNLM"/>
    </source>
</evidence>
<gene>
    <name evidence="7" type="ORF">HME9302_00315</name>
</gene>
<comment type="subcellular location">
    <subcellularLocation>
        <location evidence="1">Cell membrane</location>
    </subcellularLocation>
</comment>
<accession>A0A369Q3V2</accession>
<evidence type="ECO:0000256" key="3">
    <source>
        <dbReference type="ARBA" id="ARBA00022692"/>
    </source>
</evidence>
<evidence type="ECO:0000313" key="8">
    <source>
        <dbReference type="Proteomes" id="UP000253727"/>
    </source>
</evidence>
<name>A0A369Q3V2_9SPHN</name>
<organism evidence="7 8">
    <name type="scientific">Alteripontixanthobacter maritimus</name>
    <dbReference type="NCBI Taxonomy" id="2161824"/>
    <lineage>
        <taxon>Bacteria</taxon>
        <taxon>Pseudomonadati</taxon>
        <taxon>Pseudomonadota</taxon>
        <taxon>Alphaproteobacteria</taxon>
        <taxon>Sphingomonadales</taxon>
        <taxon>Erythrobacteraceae</taxon>
        <taxon>Alteripontixanthobacter</taxon>
    </lineage>
</organism>
<sequence>MGWYILKLALLLPLLGLMIWGCLYLSKRMQDKLARPGAEKAVRLVETSLLAPGVRLAVIEFRGREILVGSTKQGLTRLAEADAPGRPVIAENPS</sequence>
<dbReference type="InterPro" id="IPR022781">
    <property type="entry name" value="Flagellar_biosynth_FliO"/>
</dbReference>
<dbReference type="AlphaFoldDB" id="A0A369Q3V2"/>
<reference evidence="7 8" key="1">
    <citation type="submission" date="2018-04" db="EMBL/GenBank/DDBJ databases">
        <title>Altererythrobacter sp. HME9302 genome sequencing and assembly.</title>
        <authorList>
            <person name="Kang H."/>
            <person name="Kim H."/>
            <person name="Joh K."/>
        </authorList>
    </citation>
    <scope>NUCLEOTIDE SEQUENCE [LARGE SCALE GENOMIC DNA]</scope>
    <source>
        <strain evidence="7 8">HME9302</strain>
    </source>
</reference>
<dbReference type="RefSeq" id="WP_115365543.1">
    <property type="nucleotide sequence ID" value="NZ_QBKA01000002.1"/>
</dbReference>
<evidence type="ECO:0000256" key="4">
    <source>
        <dbReference type="ARBA" id="ARBA00022989"/>
    </source>
</evidence>
<feature type="transmembrane region" description="Helical" evidence="6">
    <location>
        <begin position="6"/>
        <end position="25"/>
    </location>
</feature>
<keyword evidence="5 6" id="KW-0472">Membrane</keyword>
<keyword evidence="2" id="KW-1003">Cell membrane</keyword>
<dbReference type="GO" id="GO:0016020">
    <property type="term" value="C:membrane"/>
    <property type="evidence" value="ECO:0007669"/>
    <property type="project" value="InterPro"/>
</dbReference>
<comment type="caution">
    <text evidence="7">The sequence shown here is derived from an EMBL/GenBank/DDBJ whole genome shotgun (WGS) entry which is preliminary data.</text>
</comment>
<dbReference type="GO" id="GO:0044781">
    <property type="term" value="P:bacterial-type flagellum organization"/>
    <property type="evidence" value="ECO:0007669"/>
    <property type="project" value="InterPro"/>
</dbReference>